<reference evidence="2" key="1">
    <citation type="submission" date="2021-12" db="EMBL/GenBank/DDBJ databases">
        <authorList>
            <person name="King R."/>
        </authorList>
    </citation>
    <scope>NUCLEOTIDE SEQUENCE</scope>
</reference>
<dbReference type="OrthoDB" id="6776827at2759"/>
<dbReference type="InterPro" id="IPR004244">
    <property type="entry name" value="Transposase_22"/>
</dbReference>
<sequence>MSFTNEDIYNLIKEENKLLRSELCKVKLEIKNEIDILKNKNIELEQQVTNLQNKIRQIEKKQKKFNIIVYGLPGEEKETSANFFKLLDDCFSIGCSSKDIRDIYRIGKNTGNPQKPRPVLLELISYSLKVEILKKAADKIETLKTKNISLTPDFESEEYQQRKLLYKYSKEARDKGLSTKILKGKIIIDKKEYSYEELLAKEKKTNSAIEGPSLPEVVEKPKFNTTGTVTLRSRNVKK</sequence>
<protein>
    <recommendedName>
        <fullName evidence="4">Endonuclease-reverse transcriptase</fullName>
    </recommendedName>
</protein>
<evidence type="ECO:0000313" key="3">
    <source>
        <dbReference type="Proteomes" id="UP001154078"/>
    </source>
</evidence>
<proteinExistence type="predicted"/>
<accession>A0A9P0BD37</accession>
<keyword evidence="3" id="KW-1185">Reference proteome</keyword>
<gene>
    <name evidence="2" type="ORF">MELIAE_LOCUS10257</name>
</gene>
<name>A0A9P0BD37_BRAAE</name>
<evidence type="ECO:0000256" key="1">
    <source>
        <dbReference type="SAM" id="Coils"/>
    </source>
</evidence>
<dbReference type="Proteomes" id="UP001154078">
    <property type="component" value="Chromosome 7"/>
</dbReference>
<keyword evidence="1" id="KW-0175">Coiled coil</keyword>
<dbReference type="EMBL" id="OV121138">
    <property type="protein sequence ID" value="CAH0560522.1"/>
    <property type="molecule type" value="Genomic_DNA"/>
</dbReference>
<dbReference type="PANTHER" id="PTHR11505">
    <property type="entry name" value="L1 TRANSPOSABLE ELEMENT-RELATED"/>
    <property type="match status" value="1"/>
</dbReference>
<organism evidence="2 3">
    <name type="scientific">Brassicogethes aeneus</name>
    <name type="common">Rape pollen beetle</name>
    <name type="synonym">Meligethes aeneus</name>
    <dbReference type="NCBI Taxonomy" id="1431903"/>
    <lineage>
        <taxon>Eukaryota</taxon>
        <taxon>Metazoa</taxon>
        <taxon>Ecdysozoa</taxon>
        <taxon>Arthropoda</taxon>
        <taxon>Hexapoda</taxon>
        <taxon>Insecta</taxon>
        <taxon>Pterygota</taxon>
        <taxon>Neoptera</taxon>
        <taxon>Endopterygota</taxon>
        <taxon>Coleoptera</taxon>
        <taxon>Polyphaga</taxon>
        <taxon>Cucujiformia</taxon>
        <taxon>Nitidulidae</taxon>
        <taxon>Meligethinae</taxon>
        <taxon>Brassicogethes</taxon>
    </lineage>
</organism>
<dbReference type="Gene3D" id="3.30.70.1820">
    <property type="entry name" value="L1 transposable element, RRM domain"/>
    <property type="match status" value="1"/>
</dbReference>
<evidence type="ECO:0000313" key="2">
    <source>
        <dbReference type="EMBL" id="CAH0560522.1"/>
    </source>
</evidence>
<dbReference type="AlphaFoldDB" id="A0A9P0BD37"/>
<evidence type="ECO:0008006" key="4">
    <source>
        <dbReference type="Google" id="ProtNLM"/>
    </source>
</evidence>
<feature type="coiled-coil region" evidence="1">
    <location>
        <begin position="27"/>
        <end position="64"/>
    </location>
</feature>